<feature type="compositionally biased region" description="Low complexity" evidence="8">
    <location>
        <begin position="1"/>
        <end position="16"/>
    </location>
</feature>
<dbReference type="AlphaFoldDB" id="A0A2C5Z093"/>
<dbReference type="GO" id="GO:0034457">
    <property type="term" value="C:Mpp10 complex"/>
    <property type="evidence" value="ECO:0007669"/>
    <property type="project" value="UniProtKB-UniRule"/>
</dbReference>
<dbReference type="STRING" id="2004952.A0A2C5Z093"/>
<feature type="compositionally biased region" description="Polar residues" evidence="8">
    <location>
        <begin position="247"/>
        <end position="256"/>
    </location>
</feature>
<dbReference type="PANTHER" id="PTHR17039">
    <property type="entry name" value="U3 SMALL NUCLEOLAR RIBONUCLEOPROTEIN PROTEIN MPP10"/>
    <property type="match status" value="1"/>
</dbReference>
<feature type="compositionally biased region" description="Basic and acidic residues" evidence="8">
    <location>
        <begin position="335"/>
        <end position="344"/>
    </location>
</feature>
<feature type="compositionally biased region" description="Acidic residues" evidence="8">
    <location>
        <begin position="191"/>
        <end position="202"/>
    </location>
</feature>
<evidence type="ECO:0000256" key="6">
    <source>
        <dbReference type="ARBA" id="ARBA00029455"/>
    </source>
</evidence>
<evidence type="ECO:0000256" key="1">
    <source>
        <dbReference type="ARBA" id="ARBA00004604"/>
    </source>
</evidence>
<keyword evidence="5 7" id="KW-0687">Ribonucleoprotein</keyword>
<feature type="compositionally biased region" description="Basic residues" evidence="8">
    <location>
        <begin position="345"/>
        <end position="355"/>
    </location>
</feature>
<evidence type="ECO:0000313" key="10">
    <source>
        <dbReference type="Proteomes" id="UP000226431"/>
    </source>
</evidence>
<protein>
    <recommendedName>
        <fullName evidence="7">U3 small nucleolar ribonucleoprotein protein MPP10</fullName>
    </recommendedName>
</protein>
<comment type="function">
    <text evidence="7">Involved in nucleolar processing of pre-18S ribosomal RNA.</text>
</comment>
<comment type="caution">
    <text evidence="9">The sequence shown here is derived from an EMBL/GenBank/DDBJ whole genome shotgun (WGS) entry which is preliminary data.</text>
</comment>
<evidence type="ECO:0000313" key="9">
    <source>
        <dbReference type="EMBL" id="PHH73042.1"/>
    </source>
</evidence>
<keyword evidence="10" id="KW-1185">Reference proteome</keyword>
<feature type="compositionally biased region" description="Acidic residues" evidence="8">
    <location>
        <begin position="212"/>
        <end position="233"/>
    </location>
</feature>
<feature type="region of interest" description="Disordered" evidence="8">
    <location>
        <begin position="1"/>
        <end position="31"/>
    </location>
</feature>
<comment type="subcellular location">
    <subcellularLocation>
        <location evidence="1 7">Nucleus</location>
        <location evidence="1 7">Nucleolus</location>
    </subcellularLocation>
</comment>
<feature type="region of interest" description="Disordered" evidence="8">
    <location>
        <begin position="137"/>
        <end position="413"/>
    </location>
</feature>
<feature type="compositionally biased region" description="Gly residues" evidence="8">
    <location>
        <begin position="137"/>
        <end position="146"/>
    </location>
</feature>
<feature type="compositionally biased region" description="Acidic residues" evidence="8">
    <location>
        <begin position="310"/>
        <end position="319"/>
    </location>
</feature>
<evidence type="ECO:0000256" key="5">
    <source>
        <dbReference type="ARBA" id="ARBA00023274"/>
    </source>
</evidence>
<feature type="compositionally biased region" description="Basic residues" evidence="8">
    <location>
        <begin position="648"/>
        <end position="657"/>
    </location>
</feature>
<accession>A0A2C5Z093</accession>
<feature type="region of interest" description="Disordered" evidence="8">
    <location>
        <begin position="616"/>
        <end position="672"/>
    </location>
</feature>
<dbReference type="InterPro" id="IPR012173">
    <property type="entry name" value="Mpp10"/>
</dbReference>
<name>A0A2C5Z093_9HYPO</name>
<evidence type="ECO:0000256" key="7">
    <source>
        <dbReference type="PIRNR" id="PIRNR017300"/>
    </source>
</evidence>
<keyword evidence="3 7" id="KW-0698">rRNA processing</keyword>
<comment type="similarity">
    <text evidence="6 7">Belongs to the MPP10 family.</text>
</comment>
<dbReference type="GO" id="GO:0006364">
    <property type="term" value="P:rRNA processing"/>
    <property type="evidence" value="ECO:0007669"/>
    <property type="project" value="UniProtKB-KW"/>
</dbReference>
<evidence type="ECO:0000256" key="2">
    <source>
        <dbReference type="ARBA" id="ARBA00022517"/>
    </source>
</evidence>
<dbReference type="OrthoDB" id="445326at2759"/>
<gene>
    <name evidence="9" type="ORF">CDD80_4089</name>
</gene>
<feature type="compositionally biased region" description="Acidic residues" evidence="8">
    <location>
        <begin position="267"/>
        <end position="278"/>
    </location>
</feature>
<feature type="region of interest" description="Disordered" evidence="8">
    <location>
        <begin position="694"/>
        <end position="715"/>
    </location>
</feature>
<feature type="compositionally biased region" description="Acidic residues" evidence="8">
    <location>
        <begin position="381"/>
        <end position="394"/>
    </location>
</feature>
<organism evidence="9 10">
    <name type="scientific">Ophiocordyceps camponoti-rufipedis</name>
    <dbReference type="NCBI Taxonomy" id="2004952"/>
    <lineage>
        <taxon>Eukaryota</taxon>
        <taxon>Fungi</taxon>
        <taxon>Dikarya</taxon>
        <taxon>Ascomycota</taxon>
        <taxon>Pezizomycotina</taxon>
        <taxon>Sordariomycetes</taxon>
        <taxon>Hypocreomycetidae</taxon>
        <taxon>Hypocreales</taxon>
        <taxon>Ophiocordycipitaceae</taxon>
        <taxon>Ophiocordyceps</taxon>
    </lineage>
</organism>
<dbReference type="GO" id="GO:0005732">
    <property type="term" value="C:sno(s)RNA-containing ribonucleoprotein complex"/>
    <property type="evidence" value="ECO:0007669"/>
    <property type="project" value="UniProtKB-UniRule"/>
</dbReference>
<evidence type="ECO:0000256" key="8">
    <source>
        <dbReference type="SAM" id="MobiDB-lite"/>
    </source>
</evidence>
<proteinExistence type="inferred from homology"/>
<dbReference type="Pfam" id="PF04006">
    <property type="entry name" value="Mpp10"/>
    <property type="match status" value="1"/>
</dbReference>
<evidence type="ECO:0000256" key="3">
    <source>
        <dbReference type="ARBA" id="ARBA00022552"/>
    </source>
</evidence>
<reference evidence="9 10" key="1">
    <citation type="submission" date="2017-06" db="EMBL/GenBank/DDBJ databases">
        <title>Ant-infecting Ophiocordyceps genomes reveal a high diversity of potential behavioral manipulation genes and a possible major role for enterotoxins.</title>
        <authorList>
            <person name="De Bekker C."/>
            <person name="Evans H.C."/>
            <person name="Brachmann A."/>
            <person name="Hughes D.P."/>
        </authorList>
    </citation>
    <scope>NUCLEOTIDE SEQUENCE [LARGE SCALE GENOMIC DNA]</scope>
    <source>
        <strain evidence="9 10">Map16</strain>
    </source>
</reference>
<feature type="compositionally biased region" description="Acidic residues" evidence="8">
    <location>
        <begin position="151"/>
        <end position="184"/>
    </location>
</feature>
<dbReference type="EMBL" id="NJES01000373">
    <property type="protein sequence ID" value="PHH73042.1"/>
    <property type="molecule type" value="Genomic_DNA"/>
</dbReference>
<evidence type="ECO:0000256" key="4">
    <source>
        <dbReference type="ARBA" id="ARBA00023242"/>
    </source>
</evidence>
<sequence length="715" mass="78068">MDTSPSLTSTSHTLTALPPPSRTGRPAGFMATPDGLLSSLGPGSRHIFLRPSAAIPGDSLRLVKETLEGFTGQVVEQQQERRRKRKRVDEVLRLSKVHVDGFQTGQVWQQAKRIIGGVLKFSEDVLEELEEGGVVGVEGEGVGLGLRGEKEEADDDNDDEGDSDSDSEEEDDDEEMDSDLEVENENSVSGGEEEDEEVENDNQVENGVDSNDGNDDDDADENEQDLEGPEEYVQDPHGLNDGFFSIDNFNRQTQWLEEQDARRGDDANEASEDDEIDWGADPSAPEKGRPDADSEDDDGPTFGDMALDAPEGDSEDDAMNGDVDGGDGLNANDIYYKDFFEPPPRKSKGKGKKSHAAAEEAQQPAEVDVERAMADVRRDLFDDESQDEDSDDGMSDASVIAGGGRRSTHERRQAKLANEIRKLEAASVAKREWMLSGEAAAADRPMDSLLEQDLDFEHVGKPVNVVTPEVNESIEELIKRRILAQEFDEVIRRRPDAEAVPTGTRRGMMDINDRKPEKSLAAIYEDEHVKRTDPDAHTSQEDAKLQREEAEIEALWKETCGRLDALCSWNYKPKPATATVSVIADVATVTMEDAQPGTAQAVAGSASRVAPHELYRPGTGEAGAADEHVSRGGAPQARAEMTREDRARRRRRLRSKVAKAGVGRESAAAKSRRETLAALKKGNVTVVNRRGEVTDVQGKKKTKAGKGVSGVGLKL</sequence>
<keyword evidence="4 7" id="KW-0539">Nucleus</keyword>
<dbReference type="GO" id="GO:0032040">
    <property type="term" value="C:small-subunit processome"/>
    <property type="evidence" value="ECO:0007669"/>
    <property type="project" value="TreeGrafter"/>
</dbReference>
<feature type="compositionally biased region" description="Basic and acidic residues" evidence="8">
    <location>
        <begin position="368"/>
        <end position="380"/>
    </location>
</feature>
<keyword evidence="2 7" id="KW-0690">Ribosome biogenesis</keyword>
<dbReference type="PANTHER" id="PTHR17039:SF0">
    <property type="entry name" value="U3 SMALL NUCLEOLAR RIBONUCLEOPROTEIN PROTEIN MPP10"/>
    <property type="match status" value="1"/>
</dbReference>
<dbReference type="Proteomes" id="UP000226431">
    <property type="component" value="Unassembled WGS sequence"/>
</dbReference>
<dbReference type="PIRSF" id="PIRSF017300">
    <property type="entry name" value="snoRNP_Mpp10"/>
    <property type="match status" value="1"/>
</dbReference>